<organism evidence="4 5">
    <name type="scientific">Streptococcus infantis</name>
    <dbReference type="NCBI Taxonomy" id="68892"/>
    <lineage>
        <taxon>Bacteria</taxon>
        <taxon>Bacillati</taxon>
        <taxon>Bacillota</taxon>
        <taxon>Bacilli</taxon>
        <taxon>Lactobacillales</taxon>
        <taxon>Streptococcaceae</taxon>
        <taxon>Streptococcus</taxon>
    </lineage>
</organism>
<feature type="region of interest" description="Disordered" evidence="1">
    <location>
        <begin position="85"/>
        <end position="144"/>
    </location>
</feature>
<dbReference type="PANTHER" id="PTHR33734:SF22">
    <property type="entry name" value="MEMBRANE-BOUND LYTIC MUREIN TRANSGLYCOSYLASE D"/>
    <property type="match status" value="1"/>
</dbReference>
<feature type="compositionally biased region" description="Low complexity" evidence="1">
    <location>
        <begin position="85"/>
        <end position="140"/>
    </location>
</feature>
<dbReference type="SUPFAM" id="SSF54106">
    <property type="entry name" value="LysM domain"/>
    <property type="match status" value="1"/>
</dbReference>
<dbReference type="PATRIC" id="fig|28037.216.peg.69"/>
<dbReference type="PROSITE" id="PS51782">
    <property type="entry name" value="LYSM"/>
    <property type="match status" value="1"/>
</dbReference>
<evidence type="ECO:0000313" key="4">
    <source>
        <dbReference type="EMBL" id="KJQ78427.1"/>
    </source>
</evidence>
<feature type="domain" description="LysM" evidence="3">
    <location>
        <begin position="30"/>
        <end position="74"/>
    </location>
</feature>
<dbReference type="EMBL" id="JYGT01000002">
    <property type="protein sequence ID" value="KJQ78427.1"/>
    <property type="molecule type" value="Genomic_DNA"/>
</dbReference>
<comment type="caution">
    <text evidence="4">The sequence shown here is derived from an EMBL/GenBank/DDBJ whole genome shotgun (WGS) entry which is preliminary data.</text>
</comment>
<keyword evidence="2" id="KW-0732">Signal</keyword>
<dbReference type="GO" id="GO:0008932">
    <property type="term" value="F:lytic endotransglycosylase activity"/>
    <property type="evidence" value="ECO:0007669"/>
    <property type="project" value="TreeGrafter"/>
</dbReference>
<dbReference type="InterPro" id="IPR036779">
    <property type="entry name" value="LysM_dom_sf"/>
</dbReference>
<dbReference type="Pfam" id="PF01476">
    <property type="entry name" value="LysM"/>
    <property type="match status" value="1"/>
</dbReference>
<dbReference type="AlphaFoldDB" id="A0A0F2E5C3"/>
<evidence type="ECO:0000256" key="1">
    <source>
        <dbReference type="SAM" id="MobiDB-lite"/>
    </source>
</evidence>
<dbReference type="PANTHER" id="PTHR33734">
    <property type="entry name" value="LYSM DOMAIN-CONTAINING GPI-ANCHORED PROTEIN 2"/>
    <property type="match status" value="1"/>
</dbReference>
<protein>
    <submittedName>
        <fullName evidence="4">LysM domain-containing protein</fullName>
    </submittedName>
</protein>
<proteinExistence type="predicted"/>
<dbReference type="OrthoDB" id="117366at2"/>
<evidence type="ECO:0000256" key="2">
    <source>
        <dbReference type="SAM" id="SignalP"/>
    </source>
</evidence>
<reference evidence="4 5" key="1">
    <citation type="submission" date="2015-02" db="EMBL/GenBank/DDBJ databases">
        <title>Evolution of amylase-binding proteins of oral streptococcal species.</title>
        <authorList>
            <person name="Haase E.M."/>
        </authorList>
    </citation>
    <scope>NUCLEOTIDE SEQUENCE [LARGE SCALE GENOMIC DNA]</scope>
    <source>
        <strain evidence="4 5">UC921A</strain>
    </source>
</reference>
<name>A0A0F2E5C3_9STRE</name>
<sequence length="214" mass="22673">MKSNIKTKFAGLAVVLAFLAPSLTFAQESKTYTVKAGDTLSEIAETYNTTVDKLAKLNNIKNVDLIYVDQVLVIEGEAPVVAATPATTTPAPSANTEAPVSTPAPATAEETPVVEETSAPATATPAPVAEESTTPAATVSGSEAEAKEWIAQKESGGSYTATNGRYIGRYQLTDSYLNGDYSAENQERVADAYVSGRYGSWTAAKNFWLNNGWY</sequence>
<dbReference type="Proteomes" id="UP000033489">
    <property type="component" value="Unassembled WGS sequence"/>
</dbReference>
<evidence type="ECO:0000313" key="5">
    <source>
        <dbReference type="Proteomes" id="UP000033489"/>
    </source>
</evidence>
<dbReference type="InterPro" id="IPR018392">
    <property type="entry name" value="LysM"/>
</dbReference>
<dbReference type="CDD" id="cd00118">
    <property type="entry name" value="LysM"/>
    <property type="match status" value="1"/>
</dbReference>
<feature type="signal peptide" evidence="2">
    <location>
        <begin position="1"/>
        <end position="26"/>
    </location>
</feature>
<gene>
    <name evidence="4" type="ORF">TZ94_00075</name>
</gene>
<dbReference type="Gene3D" id="3.10.350.10">
    <property type="entry name" value="LysM domain"/>
    <property type="match status" value="1"/>
</dbReference>
<evidence type="ECO:0000259" key="3">
    <source>
        <dbReference type="PROSITE" id="PS51782"/>
    </source>
</evidence>
<dbReference type="RefSeq" id="WP_045613147.1">
    <property type="nucleotide sequence ID" value="NZ_JASHGR010000005.1"/>
</dbReference>
<dbReference type="SMART" id="SM00257">
    <property type="entry name" value="LysM"/>
    <property type="match status" value="1"/>
</dbReference>
<feature type="chain" id="PRO_5002452718" evidence="2">
    <location>
        <begin position="27"/>
        <end position="214"/>
    </location>
</feature>
<accession>A0A0F2E5C3</accession>